<dbReference type="EMBL" id="DAKRPA010000146">
    <property type="protein sequence ID" value="DAZ97122.1"/>
    <property type="molecule type" value="Genomic_DNA"/>
</dbReference>
<evidence type="ECO:0008006" key="7">
    <source>
        <dbReference type="Google" id="ProtNLM"/>
    </source>
</evidence>
<accession>A0AAV2YV93</accession>
<evidence type="ECO:0000256" key="1">
    <source>
        <dbReference type="ARBA" id="ARBA00004604"/>
    </source>
</evidence>
<proteinExistence type="inferred from homology"/>
<dbReference type="Pfam" id="PF15341">
    <property type="entry name" value="SLX9"/>
    <property type="match status" value="1"/>
</dbReference>
<dbReference type="GO" id="GO:0005730">
    <property type="term" value="C:nucleolus"/>
    <property type="evidence" value="ECO:0007669"/>
    <property type="project" value="UniProtKB-SubCell"/>
</dbReference>
<feature type="compositionally biased region" description="Basic residues" evidence="4">
    <location>
        <begin position="1"/>
        <end position="11"/>
    </location>
</feature>
<dbReference type="PANTHER" id="PTHR31109">
    <property type="entry name" value="PROTEIN FAM207A"/>
    <property type="match status" value="1"/>
</dbReference>
<evidence type="ECO:0000256" key="2">
    <source>
        <dbReference type="ARBA" id="ARBA00011022"/>
    </source>
</evidence>
<sequence>MARLQKKKFRSHVAAAKPSTKAAKQTTDALGAAAVAATFGDDVDAADDEHVPVDNEQDDDDDDDTGDDALSGLSRGQRKRLKKRNAFMRKMGLVNRVVQEKASETKKKEQGAFAGLAELQASLFVSDKAAASKLTQSTNRENAKPTQKKALNGKQRQKLAVRELGHLKAVHTHPSFQGDPFAAIQMHLQNTVVQANAENVKKSAETNKENSSKSVKKKNRNKNRNSMDVE</sequence>
<evidence type="ECO:0000313" key="6">
    <source>
        <dbReference type="Proteomes" id="UP001146120"/>
    </source>
</evidence>
<feature type="compositionally biased region" description="Basic and acidic residues" evidence="4">
    <location>
        <begin position="199"/>
        <end position="211"/>
    </location>
</feature>
<feature type="region of interest" description="Disordered" evidence="4">
    <location>
        <begin position="41"/>
        <end position="84"/>
    </location>
</feature>
<keyword evidence="3" id="KW-0539">Nucleus</keyword>
<reference evidence="5" key="2">
    <citation type="journal article" date="2023" name="Microbiol Resour">
        <title>Decontamination and Annotation of the Draft Genome Sequence of the Oomycete Lagenidium giganteum ARSEF 373.</title>
        <authorList>
            <person name="Morgan W.R."/>
            <person name="Tartar A."/>
        </authorList>
    </citation>
    <scope>NUCLEOTIDE SEQUENCE</scope>
    <source>
        <strain evidence="5">ARSEF 373</strain>
    </source>
</reference>
<keyword evidence="6" id="KW-1185">Reference proteome</keyword>
<feature type="region of interest" description="Disordered" evidence="4">
    <location>
        <begin position="195"/>
        <end position="230"/>
    </location>
</feature>
<dbReference type="GO" id="GO:0000462">
    <property type="term" value="P:maturation of SSU-rRNA from tricistronic rRNA transcript (SSU-rRNA, 5.8S rRNA, LSU-rRNA)"/>
    <property type="evidence" value="ECO:0007669"/>
    <property type="project" value="InterPro"/>
</dbReference>
<evidence type="ECO:0000256" key="4">
    <source>
        <dbReference type="SAM" id="MobiDB-lite"/>
    </source>
</evidence>
<comment type="subcellular location">
    <subcellularLocation>
        <location evidence="1">Nucleus</location>
        <location evidence="1">Nucleolus</location>
    </subcellularLocation>
</comment>
<gene>
    <name evidence="5" type="ORF">N0F65_010445</name>
</gene>
<feature type="compositionally biased region" description="Basic residues" evidence="4">
    <location>
        <begin position="214"/>
        <end position="223"/>
    </location>
</feature>
<dbReference type="AlphaFoldDB" id="A0AAV2YV93"/>
<protein>
    <recommendedName>
        <fullName evidence="7">Ribosome biogenesis protein SLX9</fullName>
    </recommendedName>
</protein>
<comment type="caution">
    <text evidence="5">The sequence shown here is derived from an EMBL/GenBank/DDBJ whole genome shotgun (WGS) entry which is preliminary data.</text>
</comment>
<name>A0AAV2YV93_9STRA</name>
<dbReference type="InterPro" id="IPR028160">
    <property type="entry name" value="Slx9-like"/>
</dbReference>
<dbReference type="Proteomes" id="UP001146120">
    <property type="component" value="Unassembled WGS sequence"/>
</dbReference>
<evidence type="ECO:0000313" key="5">
    <source>
        <dbReference type="EMBL" id="DAZ97122.1"/>
    </source>
</evidence>
<dbReference type="PANTHER" id="PTHR31109:SF2">
    <property type="entry name" value="RIBOSOME BIOGENESIS PROTEIN SLX9 HOMOLOG"/>
    <property type="match status" value="1"/>
</dbReference>
<comment type="similarity">
    <text evidence="2">Belongs to the SLX9 family.</text>
</comment>
<dbReference type="GO" id="GO:0030688">
    <property type="term" value="C:preribosome, small subunit precursor"/>
    <property type="evidence" value="ECO:0007669"/>
    <property type="project" value="InterPro"/>
</dbReference>
<feature type="region of interest" description="Disordered" evidence="4">
    <location>
        <begin position="131"/>
        <end position="157"/>
    </location>
</feature>
<feature type="compositionally biased region" description="Acidic residues" evidence="4">
    <location>
        <begin position="55"/>
        <end position="67"/>
    </location>
</feature>
<evidence type="ECO:0000256" key="3">
    <source>
        <dbReference type="ARBA" id="ARBA00023242"/>
    </source>
</evidence>
<reference evidence="5" key="1">
    <citation type="submission" date="2022-11" db="EMBL/GenBank/DDBJ databases">
        <authorList>
            <person name="Morgan W.R."/>
            <person name="Tartar A."/>
        </authorList>
    </citation>
    <scope>NUCLEOTIDE SEQUENCE</scope>
    <source>
        <strain evidence="5">ARSEF 373</strain>
    </source>
</reference>
<feature type="region of interest" description="Disordered" evidence="4">
    <location>
        <begin position="1"/>
        <end position="28"/>
    </location>
</feature>
<dbReference type="GO" id="GO:0030686">
    <property type="term" value="C:90S preribosome"/>
    <property type="evidence" value="ECO:0007669"/>
    <property type="project" value="InterPro"/>
</dbReference>
<organism evidence="5 6">
    <name type="scientific">Lagenidium giganteum</name>
    <dbReference type="NCBI Taxonomy" id="4803"/>
    <lineage>
        <taxon>Eukaryota</taxon>
        <taxon>Sar</taxon>
        <taxon>Stramenopiles</taxon>
        <taxon>Oomycota</taxon>
        <taxon>Peronosporomycetes</taxon>
        <taxon>Pythiales</taxon>
        <taxon>Pythiaceae</taxon>
    </lineage>
</organism>